<evidence type="ECO:0000313" key="17">
    <source>
        <dbReference type="Proteomes" id="UP000001745"/>
    </source>
</evidence>
<comment type="catalytic activity">
    <reaction evidence="13">
        <text>4-fumarylacetoacetate + H2O = acetoacetate + fumarate + H(+)</text>
        <dbReference type="Rhea" id="RHEA:10244"/>
        <dbReference type="ChEBI" id="CHEBI:13705"/>
        <dbReference type="ChEBI" id="CHEBI:15377"/>
        <dbReference type="ChEBI" id="CHEBI:15378"/>
        <dbReference type="ChEBI" id="CHEBI:18034"/>
        <dbReference type="ChEBI" id="CHEBI:29806"/>
        <dbReference type="EC" id="3.7.1.2"/>
    </reaction>
</comment>
<evidence type="ECO:0000256" key="1">
    <source>
        <dbReference type="ARBA" id="ARBA00004782"/>
    </source>
</evidence>
<feature type="binding site" evidence="12">
    <location>
        <position position="250"/>
    </location>
    <ligand>
        <name>Mg(2+)</name>
        <dbReference type="ChEBI" id="CHEBI:18420"/>
    </ligand>
</feature>
<evidence type="ECO:0000256" key="4">
    <source>
        <dbReference type="ARBA" id="ARBA00022723"/>
    </source>
</evidence>
<dbReference type="VEuPathDB" id="FungiDB:TSTA_077810"/>
<evidence type="ECO:0000256" key="12">
    <source>
        <dbReference type="PIRSR" id="PIRSR605959-3"/>
    </source>
</evidence>
<keyword evidence="9 13" id="KW-0585">Phenylalanine catabolism</keyword>
<feature type="binding site" evidence="11">
    <location>
        <position position="344"/>
    </location>
    <ligand>
        <name>substrate</name>
    </ligand>
</feature>
<organism evidence="16 17">
    <name type="scientific">Talaromyces stipitatus (strain ATCC 10500 / CBS 375.48 / QM 6759 / NRRL 1006)</name>
    <name type="common">Penicillium stipitatum</name>
    <dbReference type="NCBI Taxonomy" id="441959"/>
    <lineage>
        <taxon>Eukaryota</taxon>
        <taxon>Fungi</taxon>
        <taxon>Dikarya</taxon>
        <taxon>Ascomycota</taxon>
        <taxon>Pezizomycotina</taxon>
        <taxon>Eurotiomycetes</taxon>
        <taxon>Eurotiomycetidae</taxon>
        <taxon>Eurotiales</taxon>
        <taxon>Trichocomaceae</taxon>
        <taxon>Talaromyces</taxon>
        <taxon>Talaromyces sect. Talaromyces</taxon>
    </lineage>
</organism>
<proteinExistence type="inferred from homology"/>
<feature type="domain" description="Fumarylacetoacetase N-terminal" evidence="15">
    <location>
        <begin position="17"/>
        <end position="114"/>
    </location>
</feature>
<dbReference type="STRING" id="441959.B8LWM5"/>
<dbReference type="Gene3D" id="2.30.30.230">
    <property type="entry name" value="Fumarylacetoacetase, N-terminal domain"/>
    <property type="match status" value="1"/>
</dbReference>
<dbReference type="NCBIfam" id="TIGR01266">
    <property type="entry name" value="fum_ac_acetase"/>
    <property type="match status" value="1"/>
</dbReference>
<sequence length="412" mass="45108">MAFKISVSPDSPFTLDNIPFGVISTESNPQPRCATALGDYAIDLAAYWKDRTYAQLKGYRSLYAIFNQPSLNEFAALDSAIRSDVRTYLATEFAAGNIPERCAIPLKSVKLHLPMTIGGYVDFACSLEHCKNCAALTGGTISKNFYYAPLVYNGRTSSIVPSPEPVRRPHGILYDPETKQPTFCPSKNMDYELEMGCFISKPVLMGERISVENAANHIFGFVLLNDWSARDLQGFEMNPLGPFHSKGFGTSISPWIVTLDALLPFSCKPWHDHTGTEFEHQRHPDQTKASFDIRLEVTLLRNGVSHKITTSNLSYLYWTPYQQVAHYALAGCGLETGDLLGTGTITGESKNELGCLFEATLNGAKPIELANGDRLGFLKDGDEIILGASCGGGEGQPRLGFGECRGIILPAV</sequence>
<reference evidence="17" key="1">
    <citation type="journal article" date="2015" name="Genome Announc.">
        <title>Genome sequence of the AIDS-associated pathogen Penicillium marneffei (ATCC18224) and its near taxonomic relative Talaromyces stipitatus (ATCC10500).</title>
        <authorList>
            <person name="Nierman W.C."/>
            <person name="Fedorova-Abrams N.D."/>
            <person name="Andrianopoulos A."/>
        </authorList>
    </citation>
    <scope>NUCLEOTIDE SEQUENCE [LARGE SCALE GENOMIC DNA]</scope>
    <source>
        <strain evidence="17">ATCC 10500 / CBS 375.48 / QM 6759 / NRRL 1006</strain>
    </source>
</reference>
<evidence type="ECO:0000256" key="7">
    <source>
        <dbReference type="ARBA" id="ARBA00022842"/>
    </source>
</evidence>
<dbReference type="PhylomeDB" id="B8LWM5"/>
<name>B8LWM5_TALSN</name>
<dbReference type="EC" id="3.7.1.2" evidence="3 13"/>
<dbReference type="GeneID" id="8110249"/>
<evidence type="ECO:0000259" key="15">
    <source>
        <dbReference type="Pfam" id="PF09298"/>
    </source>
</evidence>
<comment type="similarity">
    <text evidence="2 13">Belongs to the FAH family.</text>
</comment>
<dbReference type="InterPro" id="IPR036462">
    <property type="entry name" value="Fumarylacetoacetase_N_sf"/>
</dbReference>
<evidence type="ECO:0000256" key="3">
    <source>
        <dbReference type="ARBA" id="ARBA00012094"/>
    </source>
</evidence>
<comment type="pathway">
    <text evidence="1 13">Amino-acid degradation; L-phenylalanine degradation; acetoacetate and fumarate from L-phenylalanine: step 6/6.</text>
</comment>
<keyword evidence="7 12" id="KW-0460">Magnesium</keyword>
<feature type="binding site" evidence="12">
    <location>
        <position position="194"/>
    </location>
    <ligand>
        <name>Ca(2+)</name>
        <dbReference type="ChEBI" id="CHEBI:29108"/>
    </ligand>
</feature>
<dbReference type="InterPro" id="IPR011234">
    <property type="entry name" value="Fumarylacetoacetase-like_C"/>
</dbReference>
<dbReference type="PANTHER" id="PTHR43069">
    <property type="entry name" value="FUMARYLACETOACETASE"/>
    <property type="match status" value="1"/>
</dbReference>
<dbReference type="Pfam" id="PF01557">
    <property type="entry name" value="FAA_hydrolase"/>
    <property type="match status" value="1"/>
</dbReference>
<feature type="binding site" evidence="11">
    <location>
        <position position="233"/>
    </location>
    <ligand>
        <name>substrate</name>
    </ligand>
</feature>
<feature type="domain" description="Fumarylacetoacetase-like C-terminal" evidence="14">
    <location>
        <begin position="121"/>
        <end position="388"/>
    </location>
</feature>
<dbReference type="eggNOG" id="KOG2843">
    <property type="taxonomic scope" value="Eukaryota"/>
</dbReference>
<evidence type="ECO:0000256" key="2">
    <source>
        <dbReference type="ARBA" id="ARBA00010211"/>
    </source>
</evidence>
<evidence type="ECO:0000256" key="9">
    <source>
        <dbReference type="ARBA" id="ARBA00023232"/>
    </source>
</evidence>
<dbReference type="PANTHER" id="PTHR43069:SF2">
    <property type="entry name" value="FUMARYLACETOACETASE"/>
    <property type="match status" value="1"/>
</dbReference>
<dbReference type="InterPro" id="IPR036663">
    <property type="entry name" value="Fumarylacetoacetase_C_sf"/>
</dbReference>
<dbReference type="GO" id="GO:0006559">
    <property type="term" value="P:L-phenylalanine catabolic process"/>
    <property type="evidence" value="ECO:0007669"/>
    <property type="project" value="UniProtKB-UniRule"/>
</dbReference>
<evidence type="ECO:0000256" key="5">
    <source>
        <dbReference type="ARBA" id="ARBA00022801"/>
    </source>
</evidence>
<keyword evidence="8 13" id="KW-0828">Tyrosine catabolism</keyword>
<dbReference type="SUPFAM" id="SSF63433">
    <property type="entry name" value="Fumarylacetoacetate hydrolase, FAH, N-terminal domain"/>
    <property type="match status" value="1"/>
</dbReference>
<evidence type="ECO:0000256" key="8">
    <source>
        <dbReference type="ARBA" id="ARBA00022878"/>
    </source>
</evidence>
<feature type="binding site" evidence="12">
    <location>
        <position position="226"/>
    </location>
    <ligand>
        <name>Ca(2+)</name>
        <dbReference type="ChEBI" id="CHEBI:29108"/>
    </ligand>
</feature>
<keyword evidence="6 12" id="KW-0106">Calcium</keyword>
<dbReference type="OMA" id="FGFGECR"/>
<dbReference type="GO" id="GO:0004334">
    <property type="term" value="F:fumarylacetoacetase activity"/>
    <property type="evidence" value="ECO:0007669"/>
    <property type="project" value="UniProtKB-UniRule"/>
</dbReference>
<dbReference type="GO" id="GO:0046872">
    <property type="term" value="F:metal ion binding"/>
    <property type="evidence" value="ECO:0007669"/>
    <property type="project" value="UniProtKB-UniRule"/>
</dbReference>
<dbReference type="Gene3D" id="3.90.850.10">
    <property type="entry name" value="Fumarylacetoacetase-like, C-terminal domain"/>
    <property type="match status" value="1"/>
</dbReference>
<keyword evidence="17" id="KW-1185">Reference proteome</keyword>
<dbReference type="Pfam" id="PF09298">
    <property type="entry name" value="FAA_hydrolase_N"/>
    <property type="match status" value="1"/>
</dbReference>
<protein>
    <recommendedName>
        <fullName evidence="3 13">Fumarylacetoacetase</fullName>
        <ecNumber evidence="3 13">3.7.1.2</ecNumber>
    </recommendedName>
    <alternativeName>
        <fullName evidence="13">Fumarylacetoacetate hydrolase</fullName>
    </alternativeName>
</protein>
<dbReference type="GO" id="GO:0006572">
    <property type="term" value="P:L-tyrosine catabolic process"/>
    <property type="evidence" value="ECO:0007669"/>
    <property type="project" value="UniProtKB-UniRule"/>
</dbReference>
<dbReference type="Proteomes" id="UP000001745">
    <property type="component" value="Unassembled WGS sequence"/>
</dbReference>
<dbReference type="RefSeq" id="XP_002341809.1">
    <property type="nucleotide sequence ID" value="XM_002341768.1"/>
</dbReference>
<feature type="binding site" evidence="12">
    <location>
        <position position="192"/>
    </location>
    <ligand>
        <name>Ca(2+)</name>
        <dbReference type="ChEBI" id="CHEBI:29108"/>
    </ligand>
</feature>
<evidence type="ECO:0000256" key="13">
    <source>
        <dbReference type="RuleBase" id="RU366008"/>
    </source>
</evidence>
<evidence type="ECO:0000259" key="14">
    <source>
        <dbReference type="Pfam" id="PF01557"/>
    </source>
</evidence>
<gene>
    <name evidence="16" type="ORF">TSTA_077810</name>
</gene>
<keyword evidence="5 13" id="KW-0378">Hydrolase</keyword>
<dbReference type="InterPro" id="IPR005959">
    <property type="entry name" value="Fumarylacetoacetase"/>
</dbReference>
<comment type="cofactor">
    <cofactor evidence="13">
        <name>Mg(2+)</name>
        <dbReference type="ChEBI" id="CHEBI:18420"/>
    </cofactor>
    <cofactor evidence="13">
        <name>Ca(2+)</name>
        <dbReference type="ChEBI" id="CHEBI:29108"/>
    </cofactor>
</comment>
<dbReference type="EMBL" id="EQ962652">
    <property type="protein sequence ID" value="EED24422.1"/>
    <property type="molecule type" value="Genomic_DNA"/>
</dbReference>
<feature type="active site" description="Proton acceptor" evidence="10">
    <location>
        <position position="129"/>
    </location>
</feature>
<dbReference type="SUPFAM" id="SSF56529">
    <property type="entry name" value="FAH"/>
    <property type="match status" value="1"/>
</dbReference>
<feature type="binding site" evidence="12">
    <location>
        <position position="246"/>
    </location>
    <ligand>
        <name>Mg(2+)</name>
        <dbReference type="ChEBI" id="CHEBI:18420"/>
    </ligand>
</feature>
<dbReference type="AlphaFoldDB" id="B8LWM5"/>
<evidence type="ECO:0000256" key="11">
    <source>
        <dbReference type="PIRSR" id="PIRSR605959-2"/>
    </source>
</evidence>
<dbReference type="GO" id="GO:1902000">
    <property type="term" value="P:homogentisate catabolic process"/>
    <property type="evidence" value="ECO:0007669"/>
    <property type="project" value="TreeGrafter"/>
</dbReference>
<dbReference type="UniPathway" id="UPA00139">
    <property type="reaction ID" value="UER00341"/>
</dbReference>
<dbReference type="OrthoDB" id="9971669at2759"/>
<accession>B8LWM5</accession>
<evidence type="ECO:0000256" key="10">
    <source>
        <dbReference type="PIRSR" id="PIRSR605959-1"/>
    </source>
</evidence>
<dbReference type="InParanoid" id="B8LWM5"/>
<dbReference type="InterPro" id="IPR015377">
    <property type="entry name" value="Fumarylacetoacetase_N"/>
</dbReference>
<evidence type="ECO:0000313" key="16">
    <source>
        <dbReference type="EMBL" id="EED24422.1"/>
    </source>
</evidence>
<keyword evidence="4 12" id="KW-0479">Metal-binding</keyword>
<evidence type="ECO:0000256" key="6">
    <source>
        <dbReference type="ARBA" id="ARBA00022837"/>
    </source>
</evidence>
<feature type="binding site" evidence="12">
    <location>
        <position position="226"/>
    </location>
    <ligand>
        <name>Mg(2+)</name>
        <dbReference type="ChEBI" id="CHEBI:18420"/>
    </ligand>
</feature>
<dbReference type="HOGENOM" id="CLU_026207_2_0_1"/>
<feature type="binding site" evidence="12">
    <location>
        <position position="122"/>
    </location>
    <ligand>
        <name>Ca(2+)</name>
        <dbReference type="ChEBI" id="CHEBI:29108"/>
    </ligand>
</feature>